<accession>A0A7U0LDX0</accession>
<keyword evidence="2" id="KW-0614">Plasmid</keyword>
<evidence type="ECO:0000313" key="2">
    <source>
        <dbReference type="EMBL" id="QQX12723.1"/>
    </source>
</evidence>
<proteinExistence type="predicted"/>
<sequence>MDNQPDKTKRPQIEMPYAEAVDDSGRCVLCAGEVAQVFDEVIAEHYGVYQNLASDQDGGHVEVFEYKCKACGNESFDGFGNQV</sequence>
<geneLocation type="plasmid" evidence="2">
    <name>p1</name>
</geneLocation>
<name>A0A7U0LDX0_AERCA</name>
<organism evidence="2">
    <name type="scientific">Aeromonas caviae</name>
    <name type="common">Aeromonas punctata</name>
    <dbReference type="NCBI Taxonomy" id="648"/>
    <lineage>
        <taxon>Bacteria</taxon>
        <taxon>Pseudomonadati</taxon>
        <taxon>Pseudomonadota</taxon>
        <taxon>Gammaproteobacteria</taxon>
        <taxon>Aeromonadales</taxon>
        <taxon>Aeromonadaceae</taxon>
        <taxon>Aeromonas</taxon>
    </lineage>
</organism>
<reference evidence="2" key="1">
    <citation type="submission" date="2021-01" db="EMBL/GenBank/DDBJ databases">
        <title>GES Beta-lactamases isolated from hospital effluents in Brazil.</title>
        <authorList>
            <person name="Conte D."/>
            <person name="Mesa D."/>
            <person name="Palmeiro J.K."/>
            <person name="Dalla-Costa L.M."/>
        </authorList>
    </citation>
    <scope>NUCLEOTIDE SEQUENCE [LARGE SCALE GENOMIC DNA]</scope>
    <source>
        <strain evidence="2">Aero21</strain>
        <plasmid evidence="2">p1</plasmid>
    </source>
</reference>
<dbReference type="EMBL" id="CP068231">
    <property type="protein sequence ID" value="QQX12723.1"/>
    <property type="molecule type" value="Genomic_DNA"/>
</dbReference>
<dbReference type="Proteomes" id="UP001304847">
    <property type="component" value="Unassembled WGS sequence"/>
</dbReference>
<evidence type="ECO:0000313" key="1">
    <source>
        <dbReference type="EMBL" id="MEA9434718.1"/>
    </source>
</evidence>
<dbReference type="AlphaFoldDB" id="A0A7U0LDX0"/>
<protein>
    <submittedName>
        <fullName evidence="2">Uncharacterized protein</fullName>
    </submittedName>
</protein>
<evidence type="ECO:0000313" key="3">
    <source>
        <dbReference type="Proteomes" id="UP001304847"/>
    </source>
</evidence>
<dbReference type="EMBL" id="JAYGOJ010000006">
    <property type="protein sequence ID" value="MEA9434718.1"/>
    <property type="molecule type" value="Genomic_DNA"/>
</dbReference>
<keyword evidence="3" id="KW-1185">Reference proteome</keyword>
<reference evidence="1 3" key="2">
    <citation type="submission" date="2023-12" db="EMBL/GenBank/DDBJ databases">
        <title>Characterization of antibiotic resistance in Aeromonas spp. in hospital effluent.</title>
        <authorList>
            <person name="Negoseki B.R.S."/>
            <person name="Krul D."/>
            <person name="Siqueira A.C."/>
            <person name="Almeida M."/>
            <person name="Mesa D."/>
            <person name="Conte D."/>
            <person name="Dalla-Costa L.M."/>
        </authorList>
    </citation>
    <scope>NUCLEOTIDE SEQUENCE [LARGE SCALE GENOMIC DNA]</scope>
    <source>
        <strain evidence="1 3">36v</strain>
    </source>
</reference>
<dbReference type="RefSeq" id="WP_202154985.1">
    <property type="nucleotide sequence ID" value="NZ_JAYGOJ010000006.1"/>
</dbReference>
<gene>
    <name evidence="2" type="ORF">JC965_26740</name>
    <name evidence="1" type="ORF">VCX44_02535</name>
</gene>